<accession>C0QGK8</accession>
<keyword evidence="2" id="KW-0456">Lyase</keyword>
<feature type="domain" description="Rhamnogalacturonase A/B/Epimerase-like pectate lyase" evidence="1">
    <location>
        <begin position="26"/>
        <end position="91"/>
    </location>
</feature>
<dbReference type="Proteomes" id="UP000000442">
    <property type="component" value="Chromosome"/>
</dbReference>
<evidence type="ECO:0000259" key="1">
    <source>
        <dbReference type="Pfam" id="PF12708"/>
    </source>
</evidence>
<dbReference type="GO" id="GO:0016829">
    <property type="term" value="F:lyase activity"/>
    <property type="evidence" value="ECO:0007669"/>
    <property type="project" value="UniProtKB-KW"/>
</dbReference>
<dbReference type="Gene3D" id="2.160.20.10">
    <property type="entry name" value="Single-stranded right-handed beta-helix, Pectin lyase-like"/>
    <property type="match status" value="2"/>
</dbReference>
<reference evidence="2 3" key="1">
    <citation type="journal article" date="2009" name="Environ. Microbiol.">
        <title>Genome sequence of Desulfobacterium autotrophicum HRM2, a marine sulfate reducer oxidizing organic carbon completely to carbon dioxide.</title>
        <authorList>
            <person name="Strittmatter A.W."/>
            <person name="Liesegang H."/>
            <person name="Rabus R."/>
            <person name="Decker I."/>
            <person name="Amann J."/>
            <person name="Andres S."/>
            <person name="Henne A."/>
            <person name="Fricke W.F."/>
            <person name="Martinez-Arias R."/>
            <person name="Bartels D."/>
            <person name="Goesmann A."/>
            <person name="Krause L."/>
            <person name="Puehler A."/>
            <person name="Klenk H.P."/>
            <person name="Richter M."/>
            <person name="Schuler M."/>
            <person name="Gloeckner F.O."/>
            <person name="Meyerdierks A."/>
            <person name="Gottschalk G."/>
            <person name="Amann R."/>
        </authorList>
    </citation>
    <scope>NUCLEOTIDE SEQUENCE [LARGE SCALE GENOMIC DNA]</scope>
    <source>
        <strain evidence="3">ATCC 43914 / DSM 3382 / HRM2</strain>
    </source>
</reference>
<organism evidence="2 3">
    <name type="scientific">Desulforapulum autotrophicum (strain ATCC 43914 / DSM 3382 / VKM B-1955 / HRM2)</name>
    <name type="common">Desulfobacterium autotrophicum</name>
    <dbReference type="NCBI Taxonomy" id="177437"/>
    <lineage>
        <taxon>Bacteria</taxon>
        <taxon>Pseudomonadati</taxon>
        <taxon>Thermodesulfobacteriota</taxon>
        <taxon>Desulfobacteria</taxon>
        <taxon>Desulfobacterales</taxon>
        <taxon>Desulfobacteraceae</taxon>
        <taxon>Desulforapulum</taxon>
    </lineage>
</organism>
<dbReference type="HOGENOM" id="CLU_453251_0_0_7"/>
<evidence type="ECO:0000313" key="2">
    <source>
        <dbReference type="EMBL" id="ACN13483.1"/>
    </source>
</evidence>
<keyword evidence="3" id="KW-1185">Reference proteome</keyword>
<dbReference type="eggNOG" id="COG5434">
    <property type="taxonomic scope" value="Bacteria"/>
</dbReference>
<evidence type="ECO:0000313" key="3">
    <source>
        <dbReference type="Proteomes" id="UP000000442"/>
    </source>
</evidence>
<dbReference type="SUPFAM" id="SSF51126">
    <property type="entry name" value="Pectin lyase-like"/>
    <property type="match status" value="1"/>
</dbReference>
<dbReference type="KEGG" id="dat:HRM2_03630"/>
<dbReference type="AlphaFoldDB" id="C0QGK8"/>
<gene>
    <name evidence="2" type="ordered locus">HRM2_03630</name>
</gene>
<dbReference type="STRING" id="177437.HRM2_03630"/>
<dbReference type="InterPro" id="IPR024535">
    <property type="entry name" value="RHGA/B-epi-like_pectate_lyase"/>
</dbReference>
<sequence>MGNEPVPDIQATVIEGHLFDVTASLFGAVPDDGNDDTAAIQSAIDAAGFAGGGVVFLPKGRYEVHQKPENGFLQISHDNIILRGEGHQPSTKVGVSELAAPSETILHFGSPGFVGRIRRLGTVPAEQEGRHWTCVAVIGSEHSRELTRYTQTVLRGQKTVEVLDSSSLTPGQTVVVEFTDPLIDPENPLPDKADIPLQLTHPLKLVKEQTDTFGKYSKKITWITKIDKVIDKKTIVFSEPARFNQFLRYSPRILSFDGVEGVGIENLTIESSWPGGYRHHKPNIGEDGKIVRTAMEQDYLWGGIWSSFASDGWIRNVTFKNLTQGIIFSKCASITARDLSFEGFDGHAGVTIAQSHGILVERADFFARLVHPVSLKNFASGNVITDCETHYDGRDANNSTDAVIDFHGLFPYENLFDNMCGFYVCPGGDTSVMPHAGVRNVFWNIEAPKNMSCYSCERKDEFMRTYDYVNTSSGTPATMYEYQPQGFFIGLTRRGDQKVTMGGLSSDQHNKWMVVEGMNIRNLGIPSLYKAQYHWRFKKK</sequence>
<dbReference type="EMBL" id="CP001087">
    <property type="protein sequence ID" value="ACN13483.1"/>
    <property type="molecule type" value="Genomic_DNA"/>
</dbReference>
<dbReference type="Pfam" id="PF12708">
    <property type="entry name" value="Pect-lyase_RHGA_epim"/>
    <property type="match status" value="1"/>
</dbReference>
<protein>
    <submittedName>
        <fullName evidence="2">Virulence factor (Pectin lyase fold protein)</fullName>
    </submittedName>
</protein>
<dbReference type="InterPro" id="IPR012334">
    <property type="entry name" value="Pectin_lyas_fold"/>
</dbReference>
<name>C0QGK8_DESAH</name>
<dbReference type="RefSeq" id="WP_012662732.1">
    <property type="nucleotide sequence ID" value="NC_012108.1"/>
</dbReference>
<proteinExistence type="predicted"/>
<dbReference type="InterPro" id="IPR011050">
    <property type="entry name" value="Pectin_lyase_fold/virulence"/>
</dbReference>